<feature type="transmembrane region" description="Helical" evidence="1">
    <location>
        <begin position="99"/>
        <end position="119"/>
    </location>
</feature>
<accession>A0A4P6HR42</accession>
<organism evidence="2 3">
    <name type="scientific">Solidesulfovibrio carbinolicus</name>
    <dbReference type="NCBI Taxonomy" id="296842"/>
    <lineage>
        <taxon>Bacteria</taxon>
        <taxon>Pseudomonadati</taxon>
        <taxon>Thermodesulfobacteriota</taxon>
        <taxon>Desulfovibrionia</taxon>
        <taxon>Desulfovibrionales</taxon>
        <taxon>Desulfovibrionaceae</taxon>
        <taxon>Solidesulfovibrio</taxon>
    </lineage>
</organism>
<dbReference type="AlphaFoldDB" id="A0A4P6HR42"/>
<name>A0A4P6HR42_9BACT</name>
<evidence type="ECO:0008006" key="4">
    <source>
        <dbReference type="Google" id="ProtNLM"/>
    </source>
</evidence>
<keyword evidence="3" id="KW-1185">Reference proteome</keyword>
<feature type="transmembrane region" description="Helical" evidence="1">
    <location>
        <begin position="281"/>
        <end position="305"/>
    </location>
</feature>
<protein>
    <recommendedName>
        <fullName evidence="4">Glycosyltransferase RgtA/B/C/D-like domain-containing protein</fullName>
    </recommendedName>
</protein>
<dbReference type="KEGG" id="dcb:C3Y92_18955"/>
<feature type="transmembrane region" description="Helical" evidence="1">
    <location>
        <begin position="432"/>
        <end position="450"/>
    </location>
</feature>
<reference evidence="2 3" key="1">
    <citation type="submission" date="2018-02" db="EMBL/GenBank/DDBJ databases">
        <title>Genome sequence of Desulfovibrio carbinolicus DSM 3852.</title>
        <authorList>
            <person name="Wilbanks E."/>
            <person name="Skennerton C.T."/>
            <person name="Orphan V.J."/>
        </authorList>
    </citation>
    <scope>NUCLEOTIDE SEQUENCE [LARGE SCALE GENOMIC DNA]</scope>
    <source>
        <strain evidence="2 3">DSM 3852</strain>
    </source>
</reference>
<feature type="transmembrane region" description="Helical" evidence="1">
    <location>
        <begin position="208"/>
        <end position="229"/>
    </location>
</feature>
<feature type="transmembrane region" description="Helical" evidence="1">
    <location>
        <begin position="490"/>
        <end position="511"/>
    </location>
</feature>
<feature type="transmembrane region" description="Helical" evidence="1">
    <location>
        <begin position="176"/>
        <end position="196"/>
    </location>
</feature>
<evidence type="ECO:0000313" key="2">
    <source>
        <dbReference type="EMBL" id="QAZ69204.1"/>
    </source>
</evidence>
<evidence type="ECO:0000256" key="1">
    <source>
        <dbReference type="SAM" id="Phobius"/>
    </source>
</evidence>
<sequence length="644" mass="68073">MQHIVLALAVNGLIFAGAGLGPMALMAPRLGALAVLALAPAAGYALYSTALTWWLLQEGTAGEAAWPLAGLLLAVSAACLAACRATLGPRLAAVSGKRLLAGLAGLVLCLGFLLSPLAVGKKGYDVFRGNASDSFIYMFIARYFDEHPRAWAFEQTPEAVEAAGPMLVPAQSMLSIRWTSGAMLTAAARLGGLGIVEYQYAFTLTSFVLLFAALLPFLAAMGLSAPAASLSALALSTGFYAQMVLDIRAFSQINVLPLVALLALALSLPAPAGRRETLGRLALLAGCYLAAFVNYTEIFPMIIGASASYLVLRRAFGRLPWAECAVHVAGFLLGMAATWPVRFLWGHMLAQIQFTQGAPQLWSEAYFSWLYHNLPSGLFGLPLLEYGFSRLPGWGFCDLPGWLVTILGLGLCALFVLGGLRAAADPDRRAPLCALTFSLASLAAFALFWLRGAPWVAGKGLSYFYPMTAAVALYAALARPAGKPALPRPAALAAVVLAGVFLAGQLVAAGLRPAYAALNIDYPRYVRNHGRYRAIDCNIAGLKDALARAGTRQLAVCSADPWKWSFLGLSLDGPFKVVAPGGLAAPDGPGETEVFVALDRAPGGPPPELAGYRLAENTSYVLYRMPREVWAGLLPTLTCNTTPY</sequence>
<dbReference type="OrthoDB" id="5441239at2"/>
<feature type="transmembrane region" description="Helical" evidence="1">
    <location>
        <begin position="400"/>
        <end position="420"/>
    </location>
</feature>
<evidence type="ECO:0000313" key="3">
    <source>
        <dbReference type="Proteomes" id="UP000293296"/>
    </source>
</evidence>
<keyword evidence="1" id="KW-0472">Membrane</keyword>
<feature type="transmembrane region" description="Helical" evidence="1">
    <location>
        <begin position="462"/>
        <end position="478"/>
    </location>
</feature>
<dbReference type="EMBL" id="CP026538">
    <property type="protein sequence ID" value="QAZ69204.1"/>
    <property type="molecule type" value="Genomic_DNA"/>
</dbReference>
<feature type="transmembrane region" description="Helical" evidence="1">
    <location>
        <begin position="68"/>
        <end position="87"/>
    </location>
</feature>
<feature type="transmembrane region" description="Helical" evidence="1">
    <location>
        <begin position="325"/>
        <end position="345"/>
    </location>
</feature>
<dbReference type="RefSeq" id="WP_129355382.1">
    <property type="nucleotide sequence ID" value="NZ_CP026538.1"/>
</dbReference>
<proteinExistence type="predicted"/>
<gene>
    <name evidence="2" type="ORF">C3Y92_18955</name>
</gene>
<feature type="transmembrane region" description="Helical" evidence="1">
    <location>
        <begin position="366"/>
        <end position="388"/>
    </location>
</feature>
<keyword evidence="1" id="KW-0812">Transmembrane</keyword>
<keyword evidence="1" id="KW-1133">Transmembrane helix</keyword>
<feature type="transmembrane region" description="Helical" evidence="1">
    <location>
        <begin position="32"/>
        <end position="56"/>
    </location>
</feature>
<feature type="transmembrane region" description="Helical" evidence="1">
    <location>
        <begin position="6"/>
        <end position="25"/>
    </location>
</feature>
<feature type="transmembrane region" description="Helical" evidence="1">
    <location>
        <begin position="249"/>
        <end position="269"/>
    </location>
</feature>
<dbReference type="Proteomes" id="UP000293296">
    <property type="component" value="Chromosome"/>
</dbReference>